<protein>
    <submittedName>
        <fullName evidence="2">Uncharacterized protein</fullName>
    </submittedName>
</protein>
<reference evidence="2 3" key="1">
    <citation type="journal article" date="2015" name="Genome Biol.">
        <title>Comparative genomics of Steinernema reveals deeply conserved gene regulatory networks.</title>
        <authorList>
            <person name="Dillman A.R."/>
            <person name="Macchietto M."/>
            <person name="Porter C.F."/>
            <person name="Rogers A."/>
            <person name="Williams B."/>
            <person name="Antoshechkin I."/>
            <person name="Lee M.M."/>
            <person name="Goodwin Z."/>
            <person name="Lu X."/>
            <person name="Lewis E.E."/>
            <person name="Goodrich-Blair H."/>
            <person name="Stock S.P."/>
            <person name="Adams B.J."/>
            <person name="Sternberg P.W."/>
            <person name="Mortazavi A."/>
        </authorList>
    </citation>
    <scope>NUCLEOTIDE SEQUENCE [LARGE SCALE GENOMIC DNA]</scope>
    <source>
        <strain evidence="2 3">ALL</strain>
    </source>
</reference>
<proteinExistence type="predicted"/>
<reference evidence="2 3" key="2">
    <citation type="journal article" date="2019" name="G3 (Bethesda)">
        <title>Hybrid Assembly of the Genome of the Entomopathogenic Nematode Steinernema carpocapsae Identifies the X-Chromosome.</title>
        <authorList>
            <person name="Serra L."/>
            <person name="Macchietto M."/>
            <person name="Macias-Munoz A."/>
            <person name="McGill C.J."/>
            <person name="Rodriguez I.M."/>
            <person name="Rodriguez B."/>
            <person name="Murad R."/>
            <person name="Mortazavi A."/>
        </authorList>
    </citation>
    <scope>NUCLEOTIDE SEQUENCE [LARGE SCALE GENOMIC DNA]</scope>
    <source>
        <strain evidence="2 3">ALL</strain>
    </source>
</reference>
<gene>
    <name evidence="2" type="ORF">L596_008730</name>
</gene>
<feature type="transmembrane region" description="Helical" evidence="1">
    <location>
        <begin position="44"/>
        <end position="64"/>
    </location>
</feature>
<evidence type="ECO:0000313" key="2">
    <source>
        <dbReference type="EMBL" id="TKR94454.1"/>
    </source>
</evidence>
<organism evidence="2 3">
    <name type="scientific">Steinernema carpocapsae</name>
    <name type="common">Entomopathogenic nematode</name>
    <dbReference type="NCBI Taxonomy" id="34508"/>
    <lineage>
        <taxon>Eukaryota</taxon>
        <taxon>Metazoa</taxon>
        <taxon>Ecdysozoa</taxon>
        <taxon>Nematoda</taxon>
        <taxon>Chromadorea</taxon>
        <taxon>Rhabditida</taxon>
        <taxon>Tylenchina</taxon>
        <taxon>Panagrolaimomorpha</taxon>
        <taxon>Strongyloidoidea</taxon>
        <taxon>Steinernematidae</taxon>
        <taxon>Steinernema</taxon>
    </lineage>
</organism>
<sequence length="124" mass="13557">MLATLNLVLVHIESVINLSCLLISSLAFFSYLKRRSSSNFIGTLLLFIGTCIYYSAFHSFASVSDCLLEYGIQVGHRNYATSRLSAWFNVFNVLSNYFVYIGGIALAADPESSASSPDSPGQLP</sequence>
<keyword evidence="3" id="KW-1185">Reference proteome</keyword>
<keyword evidence="1" id="KW-1133">Transmembrane helix</keyword>
<evidence type="ECO:0000313" key="3">
    <source>
        <dbReference type="Proteomes" id="UP000298663"/>
    </source>
</evidence>
<accession>A0A4U5PEH2</accession>
<dbReference type="EMBL" id="AZBU02000002">
    <property type="protein sequence ID" value="TKR94454.1"/>
    <property type="molecule type" value="Genomic_DNA"/>
</dbReference>
<feature type="transmembrane region" description="Helical" evidence="1">
    <location>
        <begin position="12"/>
        <end position="32"/>
    </location>
</feature>
<comment type="caution">
    <text evidence="2">The sequence shown here is derived from an EMBL/GenBank/DDBJ whole genome shotgun (WGS) entry which is preliminary data.</text>
</comment>
<name>A0A4U5PEH2_STECR</name>
<dbReference type="AlphaFoldDB" id="A0A4U5PEH2"/>
<keyword evidence="1" id="KW-0812">Transmembrane</keyword>
<evidence type="ECO:0000256" key="1">
    <source>
        <dbReference type="SAM" id="Phobius"/>
    </source>
</evidence>
<dbReference type="Proteomes" id="UP000298663">
    <property type="component" value="Unassembled WGS sequence"/>
</dbReference>
<feature type="transmembrane region" description="Helical" evidence="1">
    <location>
        <begin position="84"/>
        <end position="108"/>
    </location>
</feature>
<keyword evidence="1" id="KW-0472">Membrane</keyword>